<dbReference type="EMBL" id="JANHOG010000144">
    <property type="protein sequence ID" value="KAJ3557620.1"/>
    <property type="molecule type" value="Genomic_DNA"/>
</dbReference>
<evidence type="ECO:0000313" key="1">
    <source>
        <dbReference type="EMBL" id="KAJ3557620.1"/>
    </source>
</evidence>
<sequence>MSDTALLPQGTAPIKKQYLLANTPAPIPDDDAAEGSTSHFIGKAGDANNVDDARNESSGPRRKKWSKEERKNKRGANKGRRFQKVRDELELCWKVAVGKPCEFGSECRNTHDIKAYLAAKPKDIRFPASDTLSSSPPFVNNSGQDDPMSGDDPASIDWSVKCPVYETIGECKHGLKCRFLGGHARKENGEIILTADDTKKATTAIAETEVNFVGPDTLKLIRSKKFPHPKADAYLKELEAQNENGKGKDSQTTTTELVVIAEPEPDAADHQISAQTTVTPAEKTEELSQVDTPDVPTRFTEKKRLDWKGKTYLAPLTTVGNLPFRRLCVDYGADITCGEMGLANSFLQGSKEEWSLVRRHPSERIFGVQLAGNKPSLLVPAAETIGTICEGNLDFVDINCGCPIDLVYKQGSGSALLDAANKLGKIIVGMNRALGDVPVTVKLRTGVKEGRNTAHKLMPRLGPEWGAAALTLHGRTRQQRYTKLADWDYIQQCVQAAREREAEEDLPPVPIFGGGDVYSSQDYWEKLDSSGVDGIMIGRGALIKPWIFTEIKEHREWDISSRERLDLLRKYAEYGLNHFGSDTPGVNTTRRYLCEAMSFQYRYVPIGLLEVLPGRLNDRPPPFQGRDELETLLASPDSRDWVKVSELFLGPAPESWTFTPKHKSNAYGAEESQG</sequence>
<evidence type="ECO:0000313" key="2">
    <source>
        <dbReference type="Proteomes" id="UP001148662"/>
    </source>
</evidence>
<gene>
    <name evidence="1" type="ORF">NM688_g1375</name>
</gene>
<dbReference type="Proteomes" id="UP001148662">
    <property type="component" value="Unassembled WGS sequence"/>
</dbReference>
<reference evidence="1" key="1">
    <citation type="submission" date="2022-07" db="EMBL/GenBank/DDBJ databases">
        <title>Genome Sequence of Phlebia brevispora.</title>
        <authorList>
            <person name="Buettner E."/>
        </authorList>
    </citation>
    <scope>NUCLEOTIDE SEQUENCE</scope>
    <source>
        <strain evidence="1">MPL23</strain>
    </source>
</reference>
<accession>A0ACC1TBZ5</accession>
<organism evidence="1 2">
    <name type="scientific">Phlebia brevispora</name>
    <dbReference type="NCBI Taxonomy" id="194682"/>
    <lineage>
        <taxon>Eukaryota</taxon>
        <taxon>Fungi</taxon>
        <taxon>Dikarya</taxon>
        <taxon>Basidiomycota</taxon>
        <taxon>Agaricomycotina</taxon>
        <taxon>Agaricomycetes</taxon>
        <taxon>Polyporales</taxon>
        <taxon>Meruliaceae</taxon>
        <taxon>Phlebia</taxon>
    </lineage>
</organism>
<name>A0ACC1TBZ5_9APHY</name>
<keyword evidence="2" id="KW-1185">Reference proteome</keyword>
<comment type="caution">
    <text evidence="1">The sequence shown here is derived from an EMBL/GenBank/DDBJ whole genome shotgun (WGS) entry which is preliminary data.</text>
</comment>
<proteinExistence type="predicted"/>
<protein>
    <submittedName>
        <fullName evidence="1">Uncharacterized protein</fullName>
    </submittedName>
</protein>